<feature type="compositionally biased region" description="Low complexity" evidence="1">
    <location>
        <begin position="516"/>
        <end position="528"/>
    </location>
</feature>
<feature type="compositionally biased region" description="Polar residues" evidence="1">
    <location>
        <begin position="250"/>
        <end position="266"/>
    </location>
</feature>
<feature type="compositionally biased region" description="Basic and acidic residues" evidence="1">
    <location>
        <begin position="208"/>
        <end position="219"/>
    </location>
</feature>
<organism evidence="2 3">
    <name type="scientific">Chaetomium fimeti</name>
    <dbReference type="NCBI Taxonomy" id="1854472"/>
    <lineage>
        <taxon>Eukaryota</taxon>
        <taxon>Fungi</taxon>
        <taxon>Dikarya</taxon>
        <taxon>Ascomycota</taxon>
        <taxon>Pezizomycotina</taxon>
        <taxon>Sordariomycetes</taxon>
        <taxon>Sordariomycetidae</taxon>
        <taxon>Sordariales</taxon>
        <taxon>Chaetomiaceae</taxon>
        <taxon>Chaetomium</taxon>
    </lineage>
</organism>
<reference evidence="2" key="2">
    <citation type="submission" date="2023-06" db="EMBL/GenBank/DDBJ databases">
        <authorList>
            <consortium name="Lawrence Berkeley National Laboratory"/>
            <person name="Haridas S."/>
            <person name="Hensen N."/>
            <person name="Bonometti L."/>
            <person name="Westerberg I."/>
            <person name="Brannstrom I.O."/>
            <person name="Guillou S."/>
            <person name="Cros-Aarteil S."/>
            <person name="Calhoun S."/>
            <person name="Kuo A."/>
            <person name="Mondo S."/>
            <person name="Pangilinan J."/>
            <person name="Riley R."/>
            <person name="Labutti K."/>
            <person name="Andreopoulos B."/>
            <person name="Lipzen A."/>
            <person name="Chen C."/>
            <person name="Yanf M."/>
            <person name="Daum C."/>
            <person name="Ng V."/>
            <person name="Clum A."/>
            <person name="Steindorff A."/>
            <person name="Ohm R."/>
            <person name="Martin F."/>
            <person name="Silar P."/>
            <person name="Natvig D."/>
            <person name="Lalanne C."/>
            <person name="Gautier V."/>
            <person name="Ament-Velasquez S.L."/>
            <person name="Kruys A."/>
            <person name="Hutchinson M.I."/>
            <person name="Powell A.J."/>
            <person name="Barry K."/>
            <person name="Miller A.N."/>
            <person name="Grigoriev I.V."/>
            <person name="Debuchy R."/>
            <person name="Gladieux P."/>
            <person name="Thoren M.H."/>
            <person name="Johannesson H."/>
        </authorList>
    </citation>
    <scope>NUCLEOTIDE SEQUENCE</scope>
    <source>
        <strain evidence="2">CBS 168.71</strain>
    </source>
</reference>
<feature type="region of interest" description="Disordered" evidence="1">
    <location>
        <begin position="97"/>
        <end position="155"/>
    </location>
</feature>
<feature type="compositionally biased region" description="Polar residues" evidence="1">
    <location>
        <begin position="97"/>
        <end position="110"/>
    </location>
</feature>
<feature type="region of interest" description="Disordered" evidence="1">
    <location>
        <begin position="208"/>
        <end position="227"/>
    </location>
</feature>
<feature type="compositionally biased region" description="Basic and acidic residues" evidence="1">
    <location>
        <begin position="621"/>
        <end position="630"/>
    </location>
</feature>
<feature type="compositionally biased region" description="Polar residues" evidence="1">
    <location>
        <begin position="284"/>
        <end position="300"/>
    </location>
</feature>
<reference evidence="2" key="1">
    <citation type="journal article" date="2023" name="Mol. Phylogenet. Evol.">
        <title>Genome-scale phylogeny and comparative genomics of the fungal order Sordariales.</title>
        <authorList>
            <person name="Hensen N."/>
            <person name="Bonometti L."/>
            <person name="Westerberg I."/>
            <person name="Brannstrom I.O."/>
            <person name="Guillou S."/>
            <person name="Cros-Aarteil S."/>
            <person name="Calhoun S."/>
            <person name="Haridas S."/>
            <person name="Kuo A."/>
            <person name="Mondo S."/>
            <person name="Pangilinan J."/>
            <person name="Riley R."/>
            <person name="LaButti K."/>
            <person name="Andreopoulos B."/>
            <person name="Lipzen A."/>
            <person name="Chen C."/>
            <person name="Yan M."/>
            <person name="Daum C."/>
            <person name="Ng V."/>
            <person name="Clum A."/>
            <person name="Steindorff A."/>
            <person name="Ohm R.A."/>
            <person name="Martin F."/>
            <person name="Silar P."/>
            <person name="Natvig D.O."/>
            <person name="Lalanne C."/>
            <person name="Gautier V."/>
            <person name="Ament-Velasquez S.L."/>
            <person name="Kruys A."/>
            <person name="Hutchinson M.I."/>
            <person name="Powell A.J."/>
            <person name="Barry K."/>
            <person name="Miller A.N."/>
            <person name="Grigoriev I.V."/>
            <person name="Debuchy R."/>
            <person name="Gladieux P."/>
            <person name="Hiltunen Thoren M."/>
            <person name="Johannesson H."/>
        </authorList>
    </citation>
    <scope>NUCLEOTIDE SEQUENCE</scope>
    <source>
        <strain evidence="2">CBS 168.71</strain>
    </source>
</reference>
<dbReference type="RefSeq" id="XP_062664327.1">
    <property type="nucleotide sequence ID" value="XM_062805046.1"/>
</dbReference>
<comment type="caution">
    <text evidence="2">The sequence shown here is derived from an EMBL/GenBank/DDBJ whole genome shotgun (WGS) entry which is preliminary data.</text>
</comment>
<feature type="compositionally biased region" description="Basic and acidic residues" evidence="1">
    <location>
        <begin position="270"/>
        <end position="280"/>
    </location>
</feature>
<dbReference type="EMBL" id="JAUEPN010000001">
    <property type="protein sequence ID" value="KAK3300813.1"/>
    <property type="molecule type" value="Genomic_DNA"/>
</dbReference>
<accession>A0AAE0LX46</accession>
<feature type="region of interest" description="Disordered" evidence="1">
    <location>
        <begin position="501"/>
        <end position="536"/>
    </location>
</feature>
<proteinExistence type="predicted"/>
<dbReference type="Proteomes" id="UP001278766">
    <property type="component" value="Unassembled WGS sequence"/>
</dbReference>
<evidence type="ECO:0000313" key="3">
    <source>
        <dbReference type="Proteomes" id="UP001278766"/>
    </source>
</evidence>
<dbReference type="AlphaFoldDB" id="A0AAE0LX46"/>
<feature type="region of interest" description="Disordered" evidence="1">
    <location>
        <begin position="464"/>
        <end position="486"/>
    </location>
</feature>
<feature type="region of interest" description="Disordered" evidence="1">
    <location>
        <begin position="236"/>
        <end position="327"/>
    </location>
</feature>
<keyword evidence="3" id="KW-1185">Reference proteome</keyword>
<evidence type="ECO:0000256" key="1">
    <source>
        <dbReference type="SAM" id="MobiDB-lite"/>
    </source>
</evidence>
<evidence type="ECO:0000313" key="2">
    <source>
        <dbReference type="EMBL" id="KAK3300813.1"/>
    </source>
</evidence>
<gene>
    <name evidence="2" type="ORF">B0H64DRAFT_414607</name>
</gene>
<name>A0AAE0LX46_9PEZI</name>
<dbReference type="GeneID" id="87841994"/>
<sequence length="653" mass="71379">MCYEEFIAYQCGHRSMGVVRTCPMTTAGHNFPICGIPPHKPHYAETMCTPCERQLHSRWVLIREWEHRWLHERGACGCEVIFPGLLTTPRVIGHTSVVESPASTTGSNVMATADRNDATPNSIDGVESFKDSQGQTGQGGAEKNTASSKGVTETGEHRVAVRLPGLYAAEAGKCTCAATFAPYKPRVTDDELTTDDRDNLSQWRQREIREEKSDHRHGIEGQVDETTQRIAEIKKTFGELPRLPPPAAAESQTVKVRGQNQGNNTRHFNRRGENRRERNLPSRPRSQPTRWSSASPQSLGGQLIVSSQAPSPPYPPPTNQPSTQAAATATAITMPMPAPVPMGYHYPEYPHHQHPHCPVPAHPTYATATTFSDAIPAGAFPWAAAPQATPGMPWLTQGPGPYRTPGLVHARTGGNQTDTGGGTGHGGVGYNTYPQHQPHHLGGYAQGYAHAHGHGRGYQIQTQTQTHRHQRQHGGERQLAAPEGIVQEQGQGLEVEEDRGRGGWRAADPHTHTHHQYPQQPQPHQQHQNYGNTANRPEILQPLCGLPIGAGPEGVSHMPDWLECPLRRSSSVGVALVMGGEGEIEGEVPDEVEGELASITGEDGREVVRGGVMRNERRRRGAEQDEGKEREDDESDRLLTPPPPPTRRHSAAT</sequence>
<feature type="compositionally biased region" description="Pro residues" evidence="1">
    <location>
        <begin position="310"/>
        <end position="319"/>
    </location>
</feature>
<protein>
    <submittedName>
        <fullName evidence="2">Uncharacterized protein</fullName>
    </submittedName>
</protein>
<feature type="region of interest" description="Disordered" evidence="1">
    <location>
        <begin position="598"/>
        <end position="653"/>
    </location>
</feature>